<dbReference type="InterPro" id="IPR016024">
    <property type="entry name" value="ARM-type_fold"/>
</dbReference>
<evidence type="ECO:0000256" key="4">
    <source>
        <dbReference type="ARBA" id="ARBA00022776"/>
    </source>
</evidence>
<dbReference type="GO" id="GO:0007064">
    <property type="term" value="P:mitotic sister chromatid cohesion"/>
    <property type="evidence" value="ECO:0007669"/>
    <property type="project" value="InterPro"/>
</dbReference>
<name>A0A4Y7KLA7_PAPSO</name>
<dbReference type="Gramene" id="RZC73646">
    <property type="protein sequence ID" value="RZC73646"/>
    <property type="gene ID" value="C5167_049126"/>
</dbReference>
<dbReference type="PANTHER" id="PTHR12663:SF3">
    <property type="entry name" value="SISTER CHROMATID COHESION PROTEIN PDS5 HOMOLOG C"/>
    <property type="match status" value="1"/>
</dbReference>
<proteinExistence type="predicted"/>
<sequence>MIQQMCLLVFKKENDSEDVFTKWGATSGDPSRVVGVGSSTQLGCIFRLLYLLGFVREVEALLLKVDQSPSKSMQKAISPLVRALAADDLLRHIDADVKVAVASCITEITRITAPEAPYSDDQMKDIFELIVAVFERLCDMSDRSYSKRVSILHTVVKVQSCVVMLDLECDSLILEMFKHFLNTIRDFHPEGVFTSMKKIMSLVLEESEDISHEILSLLLSILKKDNQLRRGKKKEKKKPEKQEEGEESN</sequence>
<keyword evidence="10" id="KW-1185">Reference proteome</keyword>
<evidence type="ECO:0000256" key="2">
    <source>
        <dbReference type="ARBA" id="ARBA00022618"/>
    </source>
</evidence>
<comment type="subcellular location">
    <subcellularLocation>
        <location evidence="1">Nucleus</location>
    </subcellularLocation>
</comment>
<dbReference type="AlphaFoldDB" id="A0A4Y7KLA7"/>
<keyword evidence="7" id="KW-0131">Cell cycle</keyword>
<dbReference type="SUPFAM" id="SSF48371">
    <property type="entry name" value="ARM repeat"/>
    <property type="match status" value="1"/>
</dbReference>
<keyword evidence="6" id="KW-0539">Nucleus</keyword>
<evidence type="ECO:0000313" key="10">
    <source>
        <dbReference type="Proteomes" id="UP000316621"/>
    </source>
</evidence>
<evidence type="ECO:0000256" key="6">
    <source>
        <dbReference type="ARBA" id="ARBA00023242"/>
    </source>
</evidence>
<evidence type="ECO:0000313" key="9">
    <source>
        <dbReference type="EMBL" id="RZC73646.1"/>
    </source>
</evidence>
<keyword evidence="3" id="KW-0227">DNA damage</keyword>
<dbReference type="OMA" id="CRPINEE"/>
<keyword evidence="4" id="KW-0498">Mitosis</keyword>
<evidence type="ECO:0000256" key="7">
    <source>
        <dbReference type="ARBA" id="ARBA00023306"/>
    </source>
</evidence>
<dbReference type="InterPro" id="IPR039776">
    <property type="entry name" value="Pds5"/>
</dbReference>
<keyword evidence="2" id="KW-0132">Cell division</keyword>
<dbReference type="Proteomes" id="UP000316621">
    <property type="component" value="Chromosome 8"/>
</dbReference>
<dbReference type="STRING" id="3469.A0A4Y7KLA7"/>
<dbReference type="Pfam" id="PF20168">
    <property type="entry name" value="PDS5"/>
    <property type="match status" value="1"/>
</dbReference>
<dbReference type="EMBL" id="CM010722">
    <property type="protein sequence ID" value="RZC73646.1"/>
    <property type="molecule type" value="Genomic_DNA"/>
</dbReference>
<organism evidence="9 10">
    <name type="scientific">Papaver somniferum</name>
    <name type="common">Opium poppy</name>
    <dbReference type="NCBI Taxonomy" id="3469"/>
    <lineage>
        <taxon>Eukaryota</taxon>
        <taxon>Viridiplantae</taxon>
        <taxon>Streptophyta</taxon>
        <taxon>Embryophyta</taxon>
        <taxon>Tracheophyta</taxon>
        <taxon>Spermatophyta</taxon>
        <taxon>Magnoliopsida</taxon>
        <taxon>Ranunculales</taxon>
        <taxon>Papaveraceae</taxon>
        <taxon>Papaveroideae</taxon>
        <taxon>Papaver</taxon>
    </lineage>
</organism>
<accession>A0A4Y7KLA7</accession>
<evidence type="ECO:0000256" key="1">
    <source>
        <dbReference type="ARBA" id="ARBA00004123"/>
    </source>
</evidence>
<dbReference type="GO" id="GO:0035825">
    <property type="term" value="P:homologous recombination"/>
    <property type="evidence" value="ECO:0007669"/>
    <property type="project" value="UniProtKB-ARBA"/>
</dbReference>
<keyword evidence="5" id="KW-0234">DNA repair</keyword>
<dbReference type="GO" id="GO:0000785">
    <property type="term" value="C:chromatin"/>
    <property type="evidence" value="ECO:0007669"/>
    <property type="project" value="TreeGrafter"/>
</dbReference>
<dbReference type="GO" id="GO:0005634">
    <property type="term" value="C:nucleus"/>
    <property type="evidence" value="ECO:0007669"/>
    <property type="project" value="UniProtKB-SubCell"/>
</dbReference>
<dbReference type="PANTHER" id="PTHR12663">
    <property type="entry name" value="ANDROGEN INDUCED INHIBITOR OF PROLIFERATION AS3 / PDS5-RELATED"/>
    <property type="match status" value="1"/>
</dbReference>
<dbReference type="GO" id="GO:0051301">
    <property type="term" value="P:cell division"/>
    <property type="evidence" value="ECO:0007669"/>
    <property type="project" value="UniProtKB-KW"/>
</dbReference>
<evidence type="ECO:0000256" key="3">
    <source>
        <dbReference type="ARBA" id="ARBA00022763"/>
    </source>
</evidence>
<protein>
    <recommendedName>
        <fullName evidence="11">Condensin complex subunit 1 C-terminal domain-containing protein</fullName>
    </recommendedName>
</protein>
<dbReference type="GO" id="GO:0006281">
    <property type="term" value="P:DNA repair"/>
    <property type="evidence" value="ECO:0007669"/>
    <property type="project" value="UniProtKB-KW"/>
</dbReference>
<reference evidence="9 10" key="1">
    <citation type="journal article" date="2018" name="Science">
        <title>The opium poppy genome and morphinan production.</title>
        <authorList>
            <person name="Guo L."/>
            <person name="Winzer T."/>
            <person name="Yang X."/>
            <person name="Li Y."/>
            <person name="Ning Z."/>
            <person name="He Z."/>
            <person name="Teodor R."/>
            <person name="Lu Y."/>
            <person name="Bowser T.A."/>
            <person name="Graham I.A."/>
            <person name="Ye K."/>
        </authorList>
    </citation>
    <scope>NUCLEOTIDE SEQUENCE [LARGE SCALE GENOMIC DNA]</scope>
    <source>
        <strain evidence="10">cv. HN1</strain>
        <tissue evidence="9">Leaves</tissue>
    </source>
</reference>
<gene>
    <name evidence="9" type="ORF">C5167_049126</name>
</gene>
<evidence type="ECO:0000256" key="8">
    <source>
        <dbReference type="SAM" id="MobiDB-lite"/>
    </source>
</evidence>
<evidence type="ECO:0000256" key="5">
    <source>
        <dbReference type="ARBA" id="ARBA00023204"/>
    </source>
</evidence>
<feature type="region of interest" description="Disordered" evidence="8">
    <location>
        <begin position="228"/>
        <end position="249"/>
    </location>
</feature>
<evidence type="ECO:0008006" key="11">
    <source>
        <dbReference type="Google" id="ProtNLM"/>
    </source>
</evidence>